<dbReference type="GO" id="GO:0005524">
    <property type="term" value="F:ATP binding"/>
    <property type="evidence" value="ECO:0007669"/>
    <property type="project" value="InterPro"/>
</dbReference>
<accession>A0A2G5T485</accession>
<dbReference type="GO" id="GO:0044773">
    <property type="term" value="P:mitotic DNA damage checkpoint signaling"/>
    <property type="evidence" value="ECO:0007669"/>
    <property type="project" value="TreeGrafter"/>
</dbReference>
<dbReference type="InterPro" id="IPR000719">
    <property type="entry name" value="Prot_kinase_dom"/>
</dbReference>
<dbReference type="SUPFAM" id="SSF56112">
    <property type="entry name" value="Protein kinase-like (PK-like)"/>
    <property type="match status" value="1"/>
</dbReference>
<gene>
    <name evidence="2" type="primary">Cnig_chr_X.g26643</name>
    <name evidence="2" type="ORF">B9Z55_026643</name>
</gene>
<proteinExistence type="predicted"/>
<dbReference type="AlphaFoldDB" id="A0A2G5T485"/>
<organism evidence="2 3">
    <name type="scientific">Caenorhabditis nigoni</name>
    <dbReference type="NCBI Taxonomy" id="1611254"/>
    <lineage>
        <taxon>Eukaryota</taxon>
        <taxon>Metazoa</taxon>
        <taxon>Ecdysozoa</taxon>
        <taxon>Nematoda</taxon>
        <taxon>Chromadorea</taxon>
        <taxon>Rhabditida</taxon>
        <taxon>Rhabditina</taxon>
        <taxon>Rhabditomorpha</taxon>
        <taxon>Rhabditoidea</taxon>
        <taxon>Rhabditidae</taxon>
        <taxon>Peloderinae</taxon>
        <taxon>Caenorhabditis</taxon>
    </lineage>
</organism>
<dbReference type="InterPro" id="IPR011009">
    <property type="entry name" value="Kinase-like_dom_sf"/>
</dbReference>
<dbReference type="STRING" id="1611254.A0A2G5T485"/>
<evidence type="ECO:0000313" key="2">
    <source>
        <dbReference type="EMBL" id="PIC22003.1"/>
    </source>
</evidence>
<dbReference type="GO" id="GO:0004674">
    <property type="term" value="F:protein serine/threonine kinase activity"/>
    <property type="evidence" value="ECO:0007669"/>
    <property type="project" value="TreeGrafter"/>
</dbReference>
<reference evidence="3" key="1">
    <citation type="submission" date="2017-10" db="EMBL/GenBank/DDBJ databases">
        <title>Rapid genome shrinkage in a self-fertile nematode reveals novel sperm competition proteins.</title>
        <authorList>
            <person name="Yin D."/>
            <person name="Schwarz E.M."/>
            <person name="Thomas C.G."/>
            <person name="Felde R.L."/>
            <person name="Korf I.F."/>
            <person name="Cutter A.D."/>
            <person name="Schartner C.M."/>
            <person name="Ralston E.J."/>
            <person name="Meyer B.J."/>
            <person name="Haag E.S."/>
        </authorList>
    </citation>
    <scope>NUCLEOTIDE SEQUENCE [LARGE SCALE GENOMIC DNA]</scope>
    <source>
        <strain evidence="3">JU1422</strain>
    </source>
</reference>
<evidence type="ECO:0000259" key="1">
    <source>
        <dbReference type="PROSITE" id="PS50011"/>
    </source>
</evidence>
<keyword evidence="3" id="KW-1185">Reference proteome</keyword>
<dbReference type="PROSITE" id="PS50011">
    <property type="entry name" value="PROTEIN_KINASE_DOM"/>
    <property type="match status" value="1"/>
</dbReference>
<dbReference type="PANTHER" id="PTHR44167">
    <property type="entry name" value="OVARIAN-SPECIFIC SERINE/THREONINE-PROTEIN KINASE LOK-RELATED"/>
    <property type="match status" value="1"/>
</dbReference>
<sequence length="280" mass="32429">MNTIYFQMLSNKQLAPRLGYTWRRDLFSGCFVDVSVVEKNEDPEKLQLVMKTVKQDLDRNQREFTTHMKANEGTDHIIKMIAMEKVDLQTVFFIELGSMGDLHHVIFESPAVVPCHRYFQHLIVGLQHMHSKDIIHLDIKPENLFISANNVLKIGDFGLARSNKTDNGDEIMLERSRGTHGYMAPEILVENSRWRGPPVDIWAAGIVLMNMLTKNEPWKDAEERDAQFKMYSQNDLNRMKFHWGGLGNATTLVLKMLDCNPANRASLYFIENNVWFKQND</sequence>
<dbReference type="SMART" id="SM00220">
    <property type="entry name" value="S_TKc"/>
    <property type="match status" value="1"/>
</dbReference>
<feature type="domain" description="Protein kinase" evidence="1">
    <location>
        <begin position="20"/>
        <end position="276"/>
    </location>
</feature>
<name>A0A2G5T485_9PELO</name>
<dbReference type="FunFam" id="1.10.510.10:FF:001109">
    <property type="entry name" value="Protein CBG07147"/>
    <property type="match status" value="1"/>
</dbReference>
<dbReference type="Gene3D" id="1.10.510.10">
    <property type="entry name" value="Transferase(Phosphotransferase) domain 1"/>
    <property type="match status" value="1"/>
</dbReference>
<dbReference type="PROSITE" id="PS00108">
    <property type="entry name" value="PROTEIN_KINASE_ST"/>
    <property type="match status" value="1"/>
</dbReference>
<dbReference type="GO" id="GO:0005634">
    <property type="term" value="C:nucleus"/>
    <property type="evidence" value="ECO:0007669"/>
    <property type="project" value="TreeGrafter"/>
</dbReference>
<protein>
    <recommendedName>
        <fullName evidence="1">Protein kinase domain-containing protein</fullName>
    </recommendedName>
</protein>
<dbReference type="EMBL" id="PDUG01000006">
    <property type="protein sequence ID" value="PIC22003.1"/>
    <property type="molecule type" value="Genomic_DNA"/>
</dbReference>
<comment type="caution">
    <text evidence="2">The sequence shown here is derived from an EMBL/GenBank/DDBJ whole genome shotgun (WGS) entry which is preliminary data.</text>
</comment>
<dbReference type="InterPro" id="IPR008271">
    <property type="entry name" value="Ser/Thr_kinase_AS"/>
</dbReference>
<dbReference type="PANTHER" id="PTHR44167:SF30">
    <property type="entry name" value="PHOSPHORYLASE KINASE"/>
    <property type="match status" value="1"/>
</dbReference>
<dbReference type="Pfam" id="PF00069">
    <property type="entry name" value="Pkinase"/>
    <property type="match status" value="1"/>
</dbReference>
<dbReference type="Proteomes" id="UP000230233">
    <property type="component" value="Chromosome X"/>
</dbReference>
<dbReference type="OrthoDB" id="5784800at2759"/>
<evidence type="ECO:0000313" key="3">
    <source>
        <dbReference type="Proteomes" id="UP000230233"/>
    </source>
</evidence>